<dbReference type="PANTHER" id="PTHR46630:SF1">
    <property type="entry name" value="TETRATRICOPEPTIDE REPEAT PROTEIN 29"/>
    <property type="match status" value="1"/>
</dbReference>
<comment type="similarity">
    <text evidence="5">Belongs to the Rap family.</text>
</comment>
<dbReference type="OrthoDB" id="1090267at2"/>
<gene>
    <name evidence="9" type="ORF">SAMN04489724_2297</name>
</gene>
<feature type="signal peptide" evidence="8">
    <location>
        <begin position="1"/>
        <end position="20"/>
    </location>
</feature>
<dbReference type="Gene3D" id="1.25.40.10">
    <property type="entry name" value="Tetratricopeptide repeat domain"/>
    <property type="match status" value="1"/>
</dbReference>
<evidence type="ECO:0000256" key="7">
    <source>
        <dbReference type="SAM" id="Phobius"/>
    </source>
</evidence>
<keyword evidence="6" id="KW-0175">Coiled coil</keyword>
<evidence type="ECO:0000256" key="6">
    <source>
        <dbReference type="SAM" id="Coils"/>
    </source>
</evidence>
<feature type="chain" id="PRO_5011740041" evidence="8">
    <location>
        <begin position="21"/>
        <end position="566"/>
    </location>
</feature>
<reference evidence="10" key="1">
    <citation type="submission" date="2016-10" db="EMBL/GenBank/DDBJ databases">
        <authorList>
            <person name="Varghese N."/>
            <person name="Submissions S."/>
        </authorList>
    </citation>
    <scope>NUCLEOTIDE SEQUENCE [LARGE SCALE GENOMIC DNA]</scope>
    <source>
        <strain evidence="10">DSM 23445</strain>
    </source>
</reference>
<dbReference type="SUPFAM" id="SSF48452">
    <property type="entry name" value="TPR-like"/>
    <property type="match status" value="2"/>
</dbReference>
<protein>
    <submittedName>
        <fullName evidence="9">Flp pilus assembly protein TadD, contains TPR repeats</fullName>
    </submittedName>
</protein>
<keyword evidence="2" id="KW-0963">Cytoplasm</keyword>
<feature type="coiled-coil region" evidence="6">
    <location>
        <begin position="410"/>
        <end position="442"/>
    </location>
</feature>
<dbReference type="STRING" id="305507.SAMN04489724_2297"/>
<keyword evidence="4" id="KW-0802">TPR repeat</keyword>
<name>A0A1I7BCI3_9BACT</name>
<accession>A0A1I7BCI3</accession>
<dbReference type="InterPro" id="IPR051476">
    <property type="entry name" value="Bac_ResReg_Asp_Phosphatase"/>
</dbReference>
<keyword evidence="7" id="KW-1133">Transmembrane helix</keyword>
<dbReference type="GO" id="GO:0005737">
    <property type="term" value="C:cytoplasm"/>
    <property type="evidence" value="ECO:0007669"/>
    <property type="project" value="UniProtKB-SubCell"/>
</dbReference>
<keyword evidence="10" id="KW-1185">Reference proteome</keyword>
<evidence type="ECO:0000313" key="10">
    <source>
        <dbReference type="Proteomes" id="UP000199673"/>
    </source>
</evidence>
<keyword evidence="7" id="KW-0472">Membrane</keyword>
<evidence type="ECO:0000256" key="1">
    <source>
        <dbReference type="ARBA" id="ARBA00004496"/>
    </source>
</evidence>
<keyword evidence="7" id="KW-0812">Transmembrane</keyword>
<sequence>MKNFVICLVAFLYCSHLSHAQYSRLLHKNHSEQKEILSDLYYSANHGGITLDGLADTLAGMRQLGTREKDPNLLQEADLLEAFYKVFNRYEPIDMLIKVQQKSEEKGFQYMASRAANAISNFYWEEMEFEKSIRWHLLLEGLIQDMSIEEFPDKAIFLQQIGNDFLFFGDYTKAISYFRRVAELPLDEFYIYAYRHTFNNLGLSYREIGKLDSSDYYFEKLLIHADTTSDQWVGIASGNLGYNHFLKGELQEAIPFLEKDILLAEQFEDLGLAVGSCIPLAEIYIRQVDLTKARSYINKAIEYINRSGQTDRYAKLYPVMSKWEAAMNRPQLATAYLDSALIYQKRVNEKFSALQLMRANQEVMASRKDKEIQTLNDQAEKNKVIRNFIIGGLGFLLIGFVVVYRVREERNKAQQKLKTIALDKANLELENAQNLLKTYVQKINNNSKIIQSLEDSPPSEEQQGLIDELKLSTILTEADWDTFQRQFDKVFPNLIKDLVSKYPNLSPAELRFLLLTKLEMPTVQIANALGVSPASLRVTWFRIRKKLDLPKDFPFSSFFEKHFSEL</sequence>
<feature type="transmembrane region" description="Helical" evidence="7">
    <location>
        <begin position="388"/>
        <end position="406"/>
    </location>
</feature>
<dbReference type="PANTHER" id="PTHR46630">
    <property type="entry name" value="TETRATRICOPEPTIDE REPEAT PROTEIN 29"/>
    <property type="match status" value="1"/>
</dbReference>
<evidence type="ECO:0000256" key="3">
    <source>
        <dbReference type="ARBA" id="ARBA00022737"/>
    </source>
</evidence>
<dbReference type="InterPro" id="IPR019734">
    <property type="entry name" value="TPR_rpt"/>
</dbReference>
<evidence type="ECO:0000256" key="2">
    <source>
        <dbReference type="ARBA" id="ARBA00022490"/>
    </source>
</evidence>
<dbReference type="InterPro" id="IPR011990">
    <property type="entry name" value="TPR-like_helical_dom_sf"/>
</dbReference>
<evidence type="ECO:0000313" key="9">
    <source>
        <dbReference type="EMBL" id="SFT84920.1"/>
    </source>
</evidence>
<dbReference type="SMART" id="SM00028">
    <property type="entry name" value="TPR"/>
    <property type="match status" value="4"/>
</dbReference>
<evidence type="ECO:0000256" key="8">
    <source>
        <dbReference type="SAM" id="SignalP"/>
    </source>
</evidence>
<keyword evidence="8" id="KW-0732">Signal</keyword>
<proteinExistence type="inferred from homology"/>
<dbReference type="Proteomes" id="UP000199673">
    <property type="component" value="Unassembled WGS sequence"/>
</dbReference>
<comment type="subcellular location">
    <subcellularLocation>
        <location evidence="1">Cytoplasm</location>
    </subcellularLocation>
</comment>
<dbReference type="InterPro" id="IPR016032">
    <property type="entry name" value="Sig_transdc_resp-reg_C-effctor"/>
</dbReference>
<evidence type="ECO:0000256" key="4">
    <source>
        <dbReference type="ARBA" id="ARBA00022803"/>
    </source>
</evidence>
<evidence type="ECO:0000256" key="5">
    <source>
        <dbReference type="ARBA" id="ARBA00038253"/>
    </source>
</evidence>
<dbReference type="SUPFAM" id="SSF46894">
    <property type="entry name" value="C-terminal effector domain of the bipartite response regulators"/>
    <property type="match status" value="1"/>
</dbReference>
<dbReference type="EMBL" id="FPBF01000003">
    <property type="protein sequence ID" value="SFT84920.1"/>
    <property type="molecule type" value="Genomic_DNA"/>
</dbReference>
<dbReference type="GO" id="GO:0006355">
    <property type="term" value="P:regulation of DNA-templated transcription"/>
    <property type="evidence" value="ECO:0007669"/>
    <property type="project" value="InterPro"/>
</dbReference>
<dbReference type="RefSeq" id="WP_139235880.1">
    <property type="nucleotide sequence ID" value="NZ_FPBF01000003.1"/>
</dbReference>
<dbReference type="GO" id="GO:0003677">
    <property type="term" value="F:DNA binding"/>
    <property type="evidence" value="ECO:0007669"/>
    <property type="project" value="InterPro"/>
</dbReference>
<keyword evidence="3" id="KW-0677">Repeat</keyword>
<organism evidence="9 10">
    <name type="scientific">Algoriphagus locisalis</name>
    <dbReference type="NCBI Taxonomy" id="305507"/>
    <lineage>
        <taxon>Bacteria</taxon>
        <taxon>Pseudomonadati</taxon>
        <taxon>Bacteroidota</taxon>
        <taxon>Cytophagia</taxon>
        <taxon>Cytophagales</taxon>
        <taxon>Cyclobacteriaceae</taxon>
        <taxon>Algoriphagus</taxon>
    </lineage>
</organism>
<dbReference type="AlphaFoldDB" id="A0A1I7BCI3"/>